<evidence type="ECO:0000313" key="3">
    <source>
        <dbReference type="Proteomes" id="UP001431902"/>
    </source>
</evidence>
<sequence>MLRKAIKTIFNNSSTCLMELALSEQCFQSINYWRPSMQRLRCAHCNDLFTPAPQVPKQTYCSKPNCQKERRKQWQKNRLQSDPDYRANQSRAQKAWTEKNPDYWRELRQTGPDYGNSDPAEQDFLGRELLQASIKMDSLTEPQNLKKALFDGVFRIKVLAEPRNVKMDVWIVELSSIHAGYSPILDSSRDD</sequence>
<evidence type="ECO:0000313" key="2">
    <source>
        <dbReference type="EMBL" id="MDI9234652.1"/>
    </source>
</evidence>
<accession>A0ABT6X937</accession>
<evidence type="ECO:0000256" key="1">
    <source>
        <dbReference type="SAM" id="MobiDB-lite"/>
    </source>
</evidence>
<dbReference type="EMBL" id="JASGBH010000009">
    <property type="protein sequence ID" value="MDI9234652.1"/>
    <property type="molecule type" value="Genomic_DNA"/>
</dbReference>
<proteinExistence type="predicted"/>
<name>A0ABT6X937_9BURK</name>
<feature type="region of interest" description="Disordered" evidence="1">
    <location>
        <begin position="76"/>
        <end position="95"/>
    </location>
</feature>
<comment type="caution">
    <text evidence="2">The sequence shown here is derived from an EMBL/GenBank/DDBJ whole genome shotgun (WGS) entry which is preliminary data.</text>
</comment>
<gene>
    <name evidence="2" type="ORF">QLQ16_12510</name>
</gene>
<protein>
    <submittedName>
        <fullName evidence="2">Uncharacterized protein</fullName>
    </submittedName>
</protein>
<organism evidence="2 3">
    <name type="scientific">Limnohabitans lacus</name>
    <dbReference type="NCBI Taxonomy" id="3045173"/>
    <lineage>
        <taxon>Bacteria</taxon>
        <taxon>Pseudomonadati</taxon>
        <taxon>Pseudomonadota</taxon>
        <taxon>Betaproteobacteria</taxon>
        <taxon>Burkholderiales</taxon>
        <taxon>Comamonadaceae</taxon>
        <taxon>Limnohabitans</taxon>
    </lineage>
</organism>
<dbReference type="Proteomes" id="UP001431902">
    <property type="component" value="Unassembled WGS sequence"/>
</dbReference>
<keyword evidence="3" id="KW-1185">Reference proteome</keyword>
<reference evidence="2" key="1">
    <citation type="submission" date="2023-05" db="EMBL/GenBank/DDBJ databases">
        <title>Limnohabitans sp. strain HM2-2 Genome sequencing and assembly.</title>
        <authorList>
            <person name="Jung Y."/>
        </authorList>
    </citation>
    <scope>NUCLEOTIDE SEQUENCE</scope>
    <source>
        <strain evidence="2">HM2-2</strain>
    </source>
</reference>